<proteinExistence type="predicted"/>
<organism evidence="1 2">
    <name type="scientific">Candidatus Staskawiczbacteria bacterium RIFCSPHIGHO2_12_FULL_38_11</name>
    <dbReference type="NCBI Taxonomy" id="1802209"/>
    <lineage>
        <taxon>Bacteria</taxon>
        <taxon>Candidatus Staskawicziibacteriota</taxon>
    </lineage>
</organism>
<dbReference type="AlphaFoldDB" id="A0A1G2I7C4"/>
<dbReference type="EMBL" id="MHOV01000004">
    <property type="protein sequence ID" value="OGZ70702.1"/>
    <property type="molecule type" value="Genomic_DNA"/>
</dbReference>
<accession>A0A1G2I7C4</accession>
<gene>
    <name evidence="1" type="ORF">A3F47_01845</name>
</gene>
<dbReference type="Proteomes" id="UP000179214">
    <property type="component" value="Unassembled WGS sequence"/>
</dbReference>
<reference evidence="1 2" key="1">
    <citation type="journal article" date="2016" name="Nat. Commun.">
        <title>Thousands of microbial genomes shed light on interconnected biogeochemical processes in an aquifer system.</title>
        <authorList>
            <person name="Anantharaman K."/>
            <person name="Brown C.T."/>
            <person name="Hug L.A."/>
            <person name="Sharon I."/>
            <person name="Castelle C.J."/>
            <person name="Probst A.J."/>
            <person name="Thomas B.C."/>
            <person name="Singh A."/>
            <person name="Wilkins M.J."/>
            <person name="Karaoz U."/>
            <person name="Brodie E.L."/>
            <person name="Williams K.H."/>
            <person name="Hubbard S.S."/>
            <person name="Banfield J.F."/>
        </authorList>
    </citation>
    <scope>NUCLEOTIDE SEQUENCE [LARGE SCALE GENOMIC DNA]</scope>
</reference>
<protein>
    <submittedName>
        <fullName evidence="1">Uncharacterized protein</fullName>
    </submittedName>
</protein>
<comment type="caution">
    <text evidence="1">The sequence shown here is derived from an EMBL/GenBank/DDBJ whole genome shotgun (WGS) entry which is preliminary data.</text>
</comment>
<name>A0A1G2I7C4_9BACT</name>
<sequence length="108" mass="12478">MAQNTAHQKAILPQKRQKGNTMAKIIRSFTGIVVDVEVDPFDMESKEFEPVEFIDLVNEWGQENGITCPTFKELVRFWQEFGQEEALQKESVDAQEEAYFASYREVGE</sequence>
<evidence type="ECO:0000313" key="1">
    <source>
        <dbReference type="EMBL" id="OGZ70702.1"/>
    </source>
</evidence>
<evidence type="ECO:0000313" key="2">
    <source>
        <dbReference type="Proteomes" id="UP000179214"/>
    </source>
</evidence>